<dbReference type="Proteomes" id="UP000036403">
    <property type="component" value="Unassembled WGS sequence"/>
</dbReference>
<evidence type="ECO:0000256" key="1">
    <source>
        <dbReference type="SAM" id="Coils"/>
    </source>
</evidence>
<protein>
    <submittedName>
        <fullName evidence="2">Putative coiled-coil domain-containing protein 164</fullName>
    </submittedName>
</protein>
<reference evidence="2 3" key="1">
    <citation type="submission" date="2015-04" db="EMBL/GenBank/DDBJ databases">
        <title>Lasius niger genome sequencing.</title>
        <authorList>
            <person name="Konorov E.A."/>
            <person name="Nikitin M.A."/>
            <person name="Kirill M.V."/>
            <person name="Chang P."/>
        </authorList>
    </citation>
    <scope>NUCLEOTIDE SEQUENCE [LARGE SCALE GENOMIC DNA]</scope>
    <source>
        <tissue evidence="2">Whole</tissue>
    </source>
</reference>
<keyword evidence="3" id="KW-1185">Reference proteome</keyword>
<gene>
    <name evidence="2" type="ORF">RF55_7069</name>
</gene>
<comment type="caution">
    <text evidence="2">The sequence shown here is derived from an EMBL/GenBank/DDBJ whole genome shotgun (WGS) entry which is preliminary data.</text>
</comment>
<evidence type="ECO:0000313" key="3">
    <source>
        <dbReference type="Proteomes" id="UP000036403"/>
    </source>
</evidence>
<dbReference type="EMBL" id="LBMM01004019">
    <property type="protein sequence ID" value="KMQ92893.1"/>
    <property type="molecule type" value="Genomic_DNA"/>
</dbReference>
<dbReference type="OrthoDB" id="7698091at2759"/>
<keyword evidence="1" id="KW-0175">Coiled coil</keyword>
<dbReference type="AlphaFoldDB" id="A0A0J7KRC3"/>
<name>A0A0J7KRC3_LASNI</name>
<dbReference type="PaxDb" id="67767-A0A0J7KRC3"/>
<sequence>MGDISNLVSNEISIEIPKEPTESVIEVTENEPNPSSSRLNCEENDIDWKKKYEKLNDLYKKREKTYDGVLRKYNKFHNILKEKVKKLNAEKISLHKQCVKMRKS</sequence>
<proteinExistence type="predicted"/>
<organism evidence="2 3">
    <name type="scientific">Lasius niger</name>
    <name type="common">Black garden ant</name>
    <dbReference type="NCBI Taxonomy" id="67767"/>
    <lineage>
        <taxon>Eukaryota</taxon>
        <taxon>Metazoa</taxon>
        <taxon>Ecdysozoa</taxon>
        <taxon>Arthropoda</taxon>
        <taxon>Hexapoda</taxon>
        <taxon>Insecta</taxon>
        <taxon>Pterygota</taxon>
        <taxon>Neoptera</taxon>
        <taxon>Endopterygota</taxon>
        <taxon>Hymenoptera</taxon>
        <taxon>Apocrita</taxon>
        <taxon>Aculeata</taxon>
        <taxon>Formicoidea</taxon>
        <taxon>Formicidae</taxon>
        <taxon>Formicinae</taxon>
        <taxon>Lasius</taxon>
        <taxon>Lasius</taxon>
    </lineage>
</organism>
<evidence type="ECO:0000313" key="2">
    <source>
        <dbReference type="EMBL" id="KMQ92893.1"/>
    </source>
</evidence>
<feature type="coiled-coil region" evidence="1">
    <location>
        <begin position="70"/>
        <end position="97"/>
    </location>
</feature>
<accession>A0A0J7KRC3</accession>